<dbReference type="Proteomes" id="UP001153069">
    <property type="component" value="Unassembled WGS sequence"/>
</dbReference>
<dbReference type="PANTHER" id="PTHR40743:SF1">
    <property type="entry name" value="POSSIBLE GLYCOSYLTRANSFERASE"/>
    <property type="match status" value="1"/>
</dbReference>
<organism evidence="1 2">
    <name type="scientific">Seminavis robusta</name>
    <dbReference type="NCBI Taxonomy" id="568900"/>
    <lineage>
        <taxon>Eukaryota</taxon>
        <taxon>Sar</taxon>
        <taxon>Stramenopiles</taxon>
        <taxon>Ochrophyta</taxon>
        <taxon>Bacillariophyta</taxon>
        <taxon>Bacillariophyceae</taxon>
        <taxon>Bacillariophycidae</taxon>
        <taxon>Naviculales</taxon>
        <taxon>Naviculaceae</taxon>
        <taxon>Seminavis</taxon>
    </lineage>
</organism>
<protein>
    <submittedName>
        <fullName evidence="1">Uncharacterized protein</fullName>
    </submittedName>
</protein>
<keyword evidence="2" id="KW-1185">Reference proteome</keyword>
<comment type="caution">
    <text evidence="1">The sequence shown here is derived from an EMBL/GenBank/DDBJ whole genome shotgun (WGS) entry which is preliminary data.</text>
</comment>
<accession>A0A9N8F0Y3</accession>
<dbReference type="AlphaFoldDB" id="A0A9N8F0Y3"/>
<evidence type="ECO:0000313" key="1">
    <source>
        <dbReference type="EMBL" id="CAB9529201.1"/>
    </source>
</evidence>
<proteinExistence type="predicted"/>
<sequence length="202" mass="22634">MALPLRPKLHPNVLGRQMLYSDAMQYANDKLSGKLVVILNADIYLGSGVDQLLRHRHLLEPKNNGSPVVLSLTRHEHGTCRTTNNASNQPSNDWCGCPFTRPGLYFGSHDSFWFEPPLDNRAIERCQHVQNRWGAEHKVIVELLRVGYNVANPCLTIHTHHHHATDVHPWAKEAGGNDVLADPTDHLPLPPTTLDQIVSDCT</sequence>
<dbReference type="EMBL" id="CAICTM010002424">
    <property type="protein sequence ID" value="CAB9529201.1"/>
    <property type="molecule type" value="Genomic_DNA"/>
</dbReference>
<reference evidence="1" key="1">
    <citation type="submission" date="2020-06" db="EMBL/GenBank/DDBJ databases">
        <authorList>
            <consortium name="Plant Systems Biology data submission"/>
        </authorList>
    </citation>
    <scope>NUCLEOTIDE SEQUENCE</scope>
    <source>
        <strain evidence="1">D6</strain>
    </source>
</reference>
<name>A0A9N8F0Y3_9STRA</name>
<gene>
    <name evidence="1" type="ORF">SEMRO_2426_G327280.1</name>
</gene>
<evidence type="ECO:0000313" key="2">
    <source>
        <dbReference type="Proteomes" id="UP001153069"/>
    </source>
</evidence>
<dbReference type="PANTHER" id="PTHR40743">
    <property type="entry name" value="NUCLEOTIDE-DIPHOSPHO-SUGAR TRANSFERASE CONTAINING PROTEIN"/>
    <property type="match status" value="1"/>
</dbReference>
<dbReference type="OrthoDB" id="5977719at2759"/>